<dbReference type="InterPro" id="IPR015996">
    <property type="entry name" value="UCP028451"/>
</dbReference>
<reference evidence="1 2" key="1">
    <citation type="submission" date="2020-02" db="EMBL/GenBank/DDBJ databases">
        <authorList>
            <person name="Li X.-J."/>
            <person name="Han X.-M."/>
        </authorList>
    </citation>
    <scope>NUCLEOTIDE SEQUENCE [LARGE SCALE GENOMIC DNA]</scope>
    <source>
        <strain evidence="1 2">CCTCC AB 2017055</strain>
    </source>
</reference>
<gene>
    <name evidence="1" type="ORF">G1H10_16785</name>
</gene>
<evidence type="ECO:0000313" key="2">
    <source>
        <dbReference type="Proteomes" id="UP000475214"/>
    </source>
</evidence>
<accession>A0A6L9SBB2</accession>
<name>A0A6L9SBB2_9ACTN</name>
<proteinExistence type="predicted"/>
<dbReference type="Pfam" id="PF09365">
    <property type="entry name" value="DUF2461"/>
    <property type="match status" value="1"/>
</dbReference>
<protein>
    <submittedName>
        <fullName evidence="1">DUF2461 domain-containing protein</fullName>
    </submittedName>
</protein>
<keyword evidence="2" id="KW-1185">Reference proteome</keyword>
<dbReference type="Proteomes" id="UP000475214">
    <property type="component" value="Unassembled WGS sequence"/>
</dbReference>
<dbReference type="PANTHER" id="PTHR36452:SF1">
    <property type="entry name" value="DUF2461 DOMAIN-CONTAINING PROTEIN"/>
    <property type="match status" value="1"/>
</dbReference>
<dbReference type="EMBL" id="JAAGOA010000011">
    <property type="protein sequence ID" value="NEE01831.1"/>
    <property type="molecule type" value="Genomic_DNA"/>
</dbReference>
<dbReference type="InterPro" id="IPR012808">
    <property type="entry name" value="CHP02453"/>
</dbReference>
<sequence>MAFHGWPAEALEFYEGLEADNSRTYWTAHKHIYDRDVRGPMVELLTELEPEFGEGKIFRPNRDVRFSADKSPYKTTIAATLDRGGYVQLSADGLAAGSGIYMMDADQLSRYRHAVDDDETGDELRALVDELIKQDVEVTAREYLKTAPRGYAKDHPRVELLRHKGIIAWRHWPAEAWLGTSAAKDTVVEFLRLARPLNDWLAEYVA</sequence>
<evidence type="ECO:0000313" key="1">
    <source>
        <dbReference type="EMBL" id="NEE01831.1"/>
    </source>
</evidence>
<dbReference type="NCBIfam" id="TIGR02453">
    <property type="entry name" value="TIGR02453 family protein"/>
    <property type="match status" value="1"/>
</dbReference>
<dbReference type="AlphaFoldDB" id="A0A6L9SBB2"/>
<dbReference type="PIRSF" id="PIRSF028451">
    <property type="entry name" value="UCP028451"/>
    <property type="match status" value="1"/>
</dbReference>
<comment type="caution">
    <text evidence="1">The sequence shown here is derived from an EMBL/GenBank/DDBJ whole genome shotgun (WGS) entry which is preliminary data.</text>
</comment>
<dbReference type="PANTHER" id="PTHR36452">
    <property type="entry name" value="CHROMOSOME 12, WHOLE GENOME SHOTGUN SEQUENCE"/>
    <property type="match status" value="1"/>
</dbReference>
<organism evidence="1 2">
    <name type="scientific">Phytoactinopolyspora halotolerans</name>
    <dbReference type="NCBI Taxonomy" id="1981512"/>
    <lineage>
        <taxon>Bacteria</taxon>
        <taxon>Bacillati</taxon>
        <taxon>Actinomycetota</taxon>
        <taxon>Actinomycetes</taxon>
        <taxon>Jiangellales</taxon>
        <taxon>Jiangellaceae</taxon>
        <taxon>Phytoactinopolyspora</taxon>
    </lineage>
</organism>